<dbReference type="InterPro" id="IPR036736">
    <property type="entry name" value="ACP-like_sf"/>
</dbReference>
<protein>
    <submittedName>
        <fullName evidence="2">Acyl carrier protein</fullName>
    </submittedName>
</protein>
<accession>A0A7W0C0F5</accession>
<keyword evidence="3" id="KW-1185">Reference proteome</keyword>
<dbReference type="RefSeq" id="WP_181556057.1">
    <property type="nucleotide sequence ID" value="NZ_CP064060.1"/>
</dbReference>
<comment type="caution">
    <text evidence="2">The sequence shown here is derived from an EMBL/GenBank/DDBJ whole genome shotgun (WGS) entry which is preliminary data.</text>
</comment>
<feature type="domain" description="Carrier" evidence="1">
    <location>
        <begin position="1"/>
        <end position="76"/>
    </location>
</feature>
<dbReference type="EMBL" id="JACDUT010000005">
    <property type="protein sequence ID" value="MBA2875229.1"/>
    <property type="molecule type" value="Genomic_DNA"/>
</dbReference>
<dbReference type="Gene3D" id="1.10.1200.10">
    <property type="entry name" value="ACP-like"/>
    <property type="match status" value="1"/>
</dbReference>
<proteinExistence type="predicted"/>
<sequence length="77" mass="8945">MSFEEFRQLISEISKIPVEQINKNSSFRNDLGIDSLQMVNLLIEVAAKLKLELHMIQSRLDFQTVGGLYESFVKERE</sequence>
<name>A0A7W0C0F5_9BACL</name>
<gene>
    <name evidence="2" type="ORF">HNR31_002002</name>
</gene>
<dbReference type="Pfam" id="PF00550">
    <property type="entry name" value="PP-binding"/>
    <property type="match status" value="1"/>
</dbReference>
<evidence type="ECO:0000313" key="2">
    <source>
        <dbReference type="EMBL" id="MBA2875229.1"/>
    </source>
</evidence>
<reference evidence="2 3" key="1">
    <citation type="submission" date="2020-07" db="EMBL/GenBank/DDBJ databases">
        <title>Genomic Encyclopedia of Type Strains, Phase IV (KMG-IV): sequencing the most valuable type-strain genomes for metagenomic binning, comparative biology and taxonomic classification.</title>
        <authorList>
            <person name="Goeker M."/>
        </authorList>
    </citation>
    <scope>NUCLEOTIDE SEQUENCE [LARGE SCALE GENOMIC DNA]</scope>
    <source>
        <strain evidence="2 3">DSM 15730</strain>
    </source>
</reference>
<evidence type="ECO:0000259" key="1">
    <source>
        <dbReference type="PROSITE" id="PS50075"/>
    </source>
</evidence>
<dbReference type="AlphaFoldDB" id="A0A7W0C0F5"/>
<dbReference type="PROSITE" id="PS50075">
    <property type="entry name" value="CARRIER"/>
    <property type="match status" value="1"/>
</dbReference>
<organism evidence="2 3">
    <name type="scientific">Thermaerobacillus caldiproteolyticus</name>
    <dbReference type="NCBI Taxonomy" id="247480"/>
    <lineage>
        <taxon>Bacteria</taxon>
        <taxon>Bacillati</taxon>
        <taxon>Bacillota</taxon>
        <taxon>Bacilli</taxon>
        <taxon>Bacillales</taxon>
        <taxon>Anoxybacillaceae</taxon>
        <taxon>Thermaerobacillus</taxon>
    </lineage>
</organism>
<evidence type="ECO:0000313" key="3">
    <source>
        <dbReference type="Proteomes" id="UP000523087"/>
    </source>
</evidence>
<dbReference type="InterPro" id="IPR009081">
    <property type="entry name" value="PP-bd_ACP"/>
</dbReference>
<dbReference type="Proteomes" id="UP000523087">
    <property type="component" value="Unassembled WGS sequence"/>
</dbReference>
<dbReference type="SUPFAM" id="SSF47336">
    <property type="entry name" value="ACP-like"/>
    <property type="match status" value="1"/>
</dbReference>